<accession>A0A381QD63</accession>
<comment type="subunit">
    <text evidence="4">Homodimer.</text>
</comment>
<evidence type="ECO:0000256" key="1">
    <source>
        <dbReference type="ARBA" id="ARBA00002634"/>
    </source>
</evidence>
<evidence type="ECO:0000256" key="9">
    <source>
        <dbReference type="ARBA" id="ARBA00022679"/>
    </source>
</evidence>
<protein>
    <recommendedName>
        <fullName evidence="6">tRNA (guanine-N(1)-)-methyltransferase</fullName>
        <ecNumber evidence="5">2.1.1.228</ecNumber>
    </recommendedName>
    <alternativeName>
        <fullName evidence="12">M1G-methyltransferase</fullName>
    </alternativeName>
    <alternativeName>
        <fullName evidence="13">tRNA [GM37] methyltransferase</fullName>
    </alternativeName>
</protein>
<evidence type="ECO:0000256" key="4">
    <source>
        <dbReference type="ARBA" id="ARBA00011738"/>
    </source>
</evidence>
<gene>
    <name evidence="16" type="ORF">METZ01_LOCUS29804</name>
</gene>
<dbReference type="InterPro" id="IPR023148">
    <property type="entry name" value="tRNA_m1G_MeTrfase_C_sf"/>
</dbReference>
<evidence type="ECO:0000256" key="13">
    <source>
        <dbReference type="ARBA" id="ARBA00033392"/>
    </source>
</evidence>
<dbReference type="GO" id="GO:0052906">
    <property type="term" value="F:tRNA (guanine(37)-N1)-methyltransferase activity"/>
    <property type="evidence" value="ECO:0007669"/>
    <property type="project" value="UniProtKB-EC"/>
</dbReference>
<evidence type="ECO:0000256" key="10">
    <source>
        <dbReference type="ARBA" id="ARBA00022691"/>
    </source>
</evidence>
<dbReference type="Gene3D" id="3.40.1280.10">
    <property type="match status" value="1"/>
</dbReference>
<comment type="catalytic activity">
    <reaction evidence="14">
        <text>guanosine(37) in tRNA + S-adenosyl-L-methionine = N(1)-methylguanosine(37) in tRNA + S-adenosyl-L-homocysteine + H(+)</text>
        <dbReference type="Rhea" id="RHEA:36899"/>
        <dbReference type="Rhea" id="RHEA-COMP:10145"/>
        <dbReference type="Rhea" id="RHEA-COMP:10147"/>
        <dbReference type="ChEBI" id="CHEBI:15378"/>
        <dbReference type="ChEBI" id="CHEBI:57856"/>
        <dbReference type="ChEBI" id="CHEBI:59789"/>
        <dbReference type="ChEBI" id="CHEBI:73542"/>
        <dbReference type="ChEBI" id="CHEBI:74269"/>
        <dbReference type="EC" id="2.1.1.228"/>
    </reaction>
</comment>
<dbReference type="SUPFAM" id="SSF75217">
    <property type="entry name" value="alpha/beta knot"/>
    <property type="match status" value="1"/>
</dbReference>
<dbReference type="HAMAP" id="MF_00605">
    <property type="entry name" value="TrmD"/>
    <property type="match status" value="1"/>
</dbReference>
<evidence type="ECO:0000313" key="16">
    <source>
        <dbReference type="EMBL" id="SUZ76950.1"/>
    </source>
</evidence>
<dbReference type="PIRSF" id="PIRSF000386">
    <property type="entry name" value="tRNA_mtase"/>
    <property type="match status" value="1"/>
</dbReference>
<dbReference type="CDD" id="cd18080">
    <property type="entry name" value="TrmD-like"/>
    <property type="match status" value="1"/>
</dbReference>
<comment type="similarity">
    <text evidence="3">Belongs to the RNA methyltransferase TrmD family.</text>
</comment>
<dbReference type="AlphaFoldDB" id="A0A381QD63"/>
<evidence type="ECO:0000256" key="6">
    <source>
        <dbReference type="ARBA" id="ARBA00014679"/>
    </source>
</evidence>
<organism evidence="16">
    <name type="scientific">marine metagenome</name>
    <dbReference type="NCBI Taxonomy" id="408172"/>
    <lineage>
        <taxon>unclassified sequences</taxon>
        <taxon>metagenomes</taxon>
        <taxon>ecological metagenomes</taxon>
    </lineage>
</organism>
<evidence type="ECO:0000256" key="8">
    <source>
        <dbReference type="ARBA" id="ARBA00022603"/>
    </source>
</evidence>
<evidence type="ECO:0000256" key="2">
    <source>
        <dbReference type="ARBA" id="ARBA00004496"/>
    </source>
</evidence>
<dbReference type="Gene3D" id="1.10.1270.20">
    <property type="entry name" value="tRNA(m1g37)methyltransferase, domain 2"/>
    <property type="match status" value="1"/>
</dbReference>
<reference evidence="16" key="1">
    <citation type="submission" date="2018-05" db="EMBL/GenBank/DDBJ databases">
        <authorList>
            <person name="Lanie J.A."/>
            <person name="Ng W.-L."/>
            <person name="Kazmierczak K.M."/>
            <person name="Andrzejewski T.M."/>
            <person name="Davidsen T.M."/>
            <person name="Wayne K.J."/>
            <person name="Tettelin H."/>
            <person name="Glass J.I."/>
            <person name="Rusch D."/>
            <person name="Podicherti R."/>
            <person name="Tsui H.-C.T."/>
            <person name="Winkler M.E."/>
        </authorList>
    </citation>
    <scope>NUCLEOTIDE SEQUENCE</scope>
</reference>
<sequence>MTLFPDIFSSFLEESLIKRAIEQQHLSVNLVNFRKHGRGSHFQVDDTPYGGGPGMVLRIEPIAQTLEEQREFHRSEGRETHSILVTPQGQQFSQEKAKELSRRKTVLTLICGRYEGFDERIRSLVDEEISGGDFVCLGGEVIAMTMIEAISRLVPNVLGNQESSEKESFTQPLLEFPQYTRPASFGGMKVPEELLSGNHKRIVEWREEQALYRTKKRRPDLL</sequence>
<dbReference type="PANTHER" id="PTHR46417">
    <property type="entry name" value="TRNA (GUANINE-N(1)-)-METHYLTRANSFERASE"/>
    <property type="match status" value="1"/>
</dbReference>
<dbReference type="InterPro" id="IPR002649">
    <property type="entry name" value="tRNA_m1G_MeTrfase_TrmD"/>
</dbReference>
<dbReference type="InterPro" id="IPR016009">
    <property type="entry name" value="tRNA_MeTrfase_TRMD/TRM10"/>
</dbReference>
<name>A0A381QD63_9ZZZZ</name>
<evidence type="ECO:0000256" key="5">
    <source>
        <dbReference type="ARBA" id="ARBA00012807"/>
    </source>
</evidence>
<dbReference type="InterPro" id="IPR029028">
    <property type="entry name" value="Alpha/beta_knot_MTases"/>
</dbReference>
<evidence type="ECO:0000256" key="12">
    <source>
        <dbReference type="ARBA" id="ARBA00029736"/>
    </source>
</evidence>
<feature type="domain" description="tRNA methyltransferase TRMD/TRM10-type" evidence="15">
    <location>
        <begin position="1"/>
        <end position="222"/>
    </location>
</feature>
<dbReference type="InterPro" id="IPR029026">
    <property type="entry name" value="tRNA_m1G_MTases_N"/>
</dbReference>
<dbReference type="EC" id="2.1.1.228" evidence="5"/>
<comment type="subcellular location">
    <subcellularLocation>
        <location evidence="2">Cytoplasm</location>
    </subcellularLocation>
</comment>
<keyword evidence="8" id="KW-0489">Methyltransferase</keyword>
<keyword evidence="10" id="KW-0949">S-adenosyl-L-methionine</keyword>
<evidence type="ECO:0000256" key="7">
    <source>
        <dbReference type="ARBA" id="ARBA00022490"/>
    </source>
</evidence>
<dbReference type="GO" id="GO:0005829">
    <property type="term" value="C:cytosol"/>
    <property type="evidence" value="ECO:0007669"/>
    <property type="project" value="TreeGrafter"/>
</dbReference>
<comment type="function">
    <text evidence="1">Specifically methylates guanosine-37 in various tRNAs.</text>
</comment>
<keyword evidence="11" id="KW-0819">tRNA processing</keyword>
<evidence type="ECO:0000259" key="15">
    <source>
        <dbReference type="Pfam" id="PF01746"/>
    </source>
</evidence>
<keyword evidence="9" id="KW-0808">Transferase</keyword>
<evidence type="ECO:0000256" key="11">
    <source>
        <dbReference type="ARBA" id="ARBA00022694"/>
    </source>
</evidence>
<dbReference type="GO" id="GO:0002939">
    <property type="term" value="P:tRNA N1-guanine methylation"/>
    <property type="evidence" value="ECO:0007669"/>
    <property type="project" value="TreeGrafter"/>
</dbReference>
<dbReference type="EMBL" id="UINC01001297">
    <property type="protein sequence ID" value="SUZ76950.1"/>
    <property type="molecule type" value="Genomic_DNA"/>
</dbReference>
<dbReference type="Pfam" id="PF01746">
    <property type="entry name" value="tRNA_m1G_MT"/>
    <property type="match status" value="1"/>
</dbReference>
<dbReference type="PANTHER" id="PTHR46417:SF1">
    <property type="entry name" value="TRNA (GUANINE-N(1)-)-METHYLTRANSFERASE"/>
    <property type="match status" value="1"/>
</dbReference>
<evidence type="ECO:0000256" key="14">
    <source>
        <dbReference type="ARBA" id="ARBA00047783"/>
    </source>
</evidence>
<dbReference type="NCBIfam" id="TIGR00088">
    <property type="entry name" value="trmD"/>
    <property type="match status" value="1"/>
</dbReference>
<proteinExistence type="inferred from homology"/>
<evidence type="ECO:0000256" key="3">
    <source>
        <dbReference type="ARBA" id="ARBA00007630"/>
    </source>
</evidence>
<keyword evidence="7" id="KW-0963">Cytoplasm</keyword>
<dbReference type="NCBIfam" id="NF000648">
    <property type="entry name" value="PRK00026.1"/>
    <property type="match status" value="1"/>
</dbReference>